<evidence type="ECO:0000313" key="3">
    <source>
        <dbReference type="Proteomes" id="UP000324800"/>
    </source>
</evidence>
<name>A0A5J4VZJ5_9EUKA</name>
<dbReference type="AlphaFoldDB" id="A0A5J4VZJ5"/>
<evidence type="ECO:0000256" key="1">
    <source>
        <dbReference type="SAM" id="Phobius"/>
    </source>
</evidence>
<organism evidence="2 3">
    <name type="scientific">Streblomastix strix</name>
    <dbReference type="NCBI Taxonomy" id="222440"/>
    <lineage>
        <taxon>Eukaryota</taxon>
        <taxon>Metamonada</taxon>
        <taxon>Preaxostyla</taxon>
        <taxon>Oxymonadida</taxon>
        <taxon>Streblomastigidae</taxon>
        <taxon>Streblomastix</taxon>
    </lineage>
</organism>
<protein>
    <recommendedName>
        <fullName evidence="4">Transmembrane protein</fullName>
    </recommendedName>
</protein>
<gene>
    <name evidence="2" type="ORF">EZS28_016655</name>
</gene>
<sequence length="212" mass="25622">MRQLFTIAQQLGHKINASDNEIWHIYKALTHHINDIDQQDQYLWSNERFQLIVVTKQLMLLFRYKLVVCLYLRQWHPLIVIVIFIVQLIVILLYVTLTLKLVEPFIHQIKVATEIRQLIVEWVDLSFWLVGINQLLQHIIKLLNELFVLEIVLHYPCRQRFEYLRFVFHLNQVKIIIKDSQTLRVQSAQINHSIKIDTVFNRFQQHFHLSHQ</sequence>
<dbReference type="EMBL" id="SNRW01004228">
    <property type="protein sequence ID" value="KAA6387820.1"/>
    <property type="molecule type" value="Genomic_DNA"/>
</dbReference>
<dbReference type="Proteomes" id="UP000324800">
    <property type="component" value="Unassembled WGS sequence"/>
</dbReference>
<accession>A0A5J4VZJ5</accession>
<keyword evidence="1" id="KW-0472">Membrane</keyword>
<proteinExistence type="predicted"/>
<keyword evidence="1" id="KW-1133">Transmembrane helix</keyword>
<comment type="caution">
    <text evidence="2">The sequence shown here is derived from an EMBL/GenBank/DDBJ whole genome shotgun (WGS) entry which is preliminary data.</text>
</comment>
<evidence type="ECO:0008006" key="4">
    <source>
        <dbReference type="Google" id="ProtNLM"/>
    </source>
</evidence>
<keyword evidence="1" id="KW-0812">Transmembrane</keyword>
<evidence type="ECO:0000313" key="2">
    <source>
        <dbReference type="EMBL" id="KAA6387820.1"/>
    </source>
</evidence>
<feature type="transmembrane region" description="Helical" evidence="1">
    <location>
        <begin position="75"/>
        <end position="97"/>
    </location>
</feature>
<reference evidence="2 3" key="1">
    <citation type="submission" date="2019-03" db="EMBL/GenBank/DDBJ databases">
        <title>Single cell metagenomics reveals metabolic interactions within the superorganism composed of flagellate Streblomastix strix and complex community of Bacteroidetes bacteria on its surface.</title>
        <authorList>
            <person name="Treitli S.C."/>
            <person name="Kolisko M."/>
            <person name="Husnik F."/>
            <person name="Keeling P."/>
            <person name="Hampl V."/>
        </authorList>
    </citation>
    <scope>NUCLEOTIDE SEQUENCE [LARGE SCALE GENOMIC DNA]</scope>
    <source>
        <strain evidence="2">ST1C</strain>
    </source>
</reference>